<dbReference type="GO" id="GO:0016236">
    <property type="term" value="P:macroautophagy"/>
    <property type="evidence" value="ECO:0007669"/>
    <property type="project" value="TreeGrafter"/>
</dbReference>
<dbReference type="Gene3D" id="2.130.10.10">
    <property type="entry name" value="YVTN repeat-like/Quinoprotein amine dehydrogenase"/>
    <property type="match status" value="1"/>
</dbReference>
<sequence length="916" mass="105302">MTTIYFIGLAQAYPINLQIASNNGTFKKGKLEIEANNENERQEKEGCTLSSDLINTDNWIMASNDKTNSETEESTEEEIEPKFKYQRIAHDLKDILNKDVVTACAVHSKFLILGTFLGRVYLLDHQGNTVDSHLNYNDQNFAHTVAVNEVDIDAKGECIATCSDDGRVHIIGLFSNDNNQTLTFGRSIRSVVLDPDPKATEGKRFIVGDEKLTLFEKNFLKKLKSSVLSAAEGHVISVCWNGPFIAWASCLGVRVYDLIEKCSLGLMKWEEPTKYAYHIFENFVQIFKIPSSARLENFRCNFRWANSNTLLVGWVDTIRICVIRKRNSIEATLKALPGFIVDPISTFQTNFYVSGLASLTSNQLVVLGYPKEKDSERNALRPLLSVLEYKLNSSEEVCTDSLSLRGYKEYMVNDYILGCLNEENRYYIVAPKDIVVATLFDIEDRVQWLIEHRKFEEAMELMPSHGGNVLAVARLYINHLINQKEYEAAAKICLRVLGNNKNLWEEEVFKFVKPQQLRAVSAYLPTTDDCKLDPHVYEMVLYEYLKYDVKGFLKLIKEWPSHLYDCSAVINAIHDHFNKENMNELLESLAMLYSYQKSYESALLMYLKLQNTAVFDLIRRYDLYSVIHKMIIPLIQLDRERAFQILLDKRRVPPEIVVQQLEQNQEYLYWYLDALDKVDSRGTFHWRLVELYAEYEPTKLLPFLKRSKHYPIQEALDICKSKLFYPEMVYLLGQMGNIVEALNIIIHKLQNIEMGIDFCKEHDDSDLWNLLIVESTENPEILTKLLDGIIGYVNPAGLVDKIKSGQKIPGLRKSLTKMLCDYRLQVDELQIVNNIQLADYFSMHAEVVREQNRGLAVSYDNVCATCEHSVITKDVVPSCGIMVFNCGHVYHELCVPGRHKNEHCNVCNSEDEDNLD</sequence>
<evidence type="ECO:0000256" key="3">
    <source>
        <dbReference type="ARBA" id="ARBA00022927"/>
    </source>
</evidence>
<evidence type="ECO:0000256" key="5">
    <source>
        <dbReference type="PROSITE-ProRule" id="PRU01006"/>
    </source>
</evidence>
<keyword evidence="3" id="KW-0653">Protein transport</keyword>
<evidence type="ECO:0000313" key="8">
    <source>
        <dbReference type="Proteomes" id="UP000092444"/>
    </source>
</evidence>
<dbReference type="InterPro" id="IPR011990">
    <property type="entry name" value="TPR-like_helical_dom_sf"/>
</dbReference>
<evidence type="ECO:0000256" key="1">
    <source>
        <dbReference type="ARBA" id="ARBA00004371"/>
    </source>
</evidence>
<dbReference type="InterPro" id="IPR036322">
    <property type="entry name" value="WD40_repeat_dom_sf"/>
</dbReference>
<dbReference type="InterPro" id="IPR000547">
    <property type="entry name" value="Clathrin_H-chain/VPS_repeat"/>
</dbReference>
<dbReference type="GO" id="GO:0009267">
    <property type="term" value="P:cellular response to starvation"/>
    <property type="evidence" value="ECO:0007669"/>
    <property type="project" value="TreeGrafter"/>
</dbReference>
<dbReference type="SUPFAM" id="SSF48371">
    <property type="entry name" value="ARM repeat"/>
    <property type="match status" value="1"/>
</dbReference>
<dbReference type="VEuPathDB" id="VectorBase:GMOY000364"/>
<dbReference type="PhylomeDB" id="A0A1B0FA38"/>
<dbReference type="InterPro" id="IPR045111">
    <property type="entry name" value="Vps41/Vps8"/>
</dbReference>
<name>A0A1B0FA38_GLOMM</name>
<keyword evidence="2" id="KW-0813">Transport</keyword>
<dbReference type="GO" id="GO:0006623">
    <property type="term" value="P:protein targeting to vacuole"/>
    <property type="evidence" value="ECO:0007669"/>
    <property type="project" value="InterPro"/>
</dbReference>
<dbReference type="AlphaFoldDB" id="A0A1B0FA38"/>
<dbReference type="STRING" id="37546.A0A1B0FA38"/>
<dbReference type="PANTHER" id="PTHR12616:SF1">
    <property type="entry name" value="VACUOLAR PROTEIN SORTING-ASSOCIATED PROTEIN 41 HOMOLOG"/>
    <property type="match status" value="1"/>
</dbReference>
<accession>A0A1B0FA38</accession>
<keyword evidence="4" id="KW-0458">Lysosome</keyword>
<organism evidence="7 8">
    <name type="scientific">Glossina morsitans morsitans</name>
    <name type="common">Savannah tsetse fly</name>
    <dbReference type="NCBI Taxonomy" id="37546"/>
    <lineage>
        <taxon>Eukaryota</taxon>
        <taxon>Metazoa</taxon>
        <taxon>Ecdysozoa</taxon>
        <taxon>Arthropoda</taxon>
        <taxon>Hexapoda</taxon>
        <taxon>Insecta</taxon>
        <taxon>Pterygota</taxon>
        <taxon>Neoptera</taxon>
        <taxon>Endopterygota</taxon>
        <taxon>Diptera</taxon>
        <taxon>Brachycera</taxon>
        <taxon>Muscomorpha</taxon>
        <taxon>Hippoboscoidea</taxon>
        <taxon>Glossinidae</taxon>
        <taxon>Glossina</taxon>
    </lineage>
</organism>
<evidence type="ECO:0000256" key="4">
    <source>
        <dbReference type="ARBA" id="ARBA00023228"/>
    </source>
</evidence>
<dbReference type="InterPro" id="IPR057780">
    <property type="entry name" value="Beta-prop_Vps41"/>
</dbReference>
<evidence type="ECO:0000313" key="7">
    <source>
        <dbReference type="EnsemblMetazoa" id="GMOY000364-PA"/>
    </source>
</evidence>
<dbReference type="Gene3D" id="1.25.40.10">
    <property type="entry name" value="Tetratricopeptide repeat domain"/>
    <property type="match status" value="1"/>
</dbReference>
<dbReference type="SMART" id="SM00299">
    <property type="entry name" value="CLH"/>
    <property type="match status" value="1"/>
</dbReference>
<dbReference type="PANTHER" id="PTHR12616">
    <property type="entry name" value="VACUOLAR PROTEIN SORTING VPS41"/>
    <property type="match status" value="1"/>
</dbReference>
<protein>
    <recommendedName>
        <fullName evidence="6">Vps41 beta-propeller domain-containing protein</fullName>
    </recommendedName>
</protein>
<comment type="subcellular location">
    <subcellularLocation>
        <location evidence="1">Lysosome</location>
    </subcellularLocation>
</comment>
<keyword evidence="8" id="KW-1185">Reference proteome</keyword>
<feature type="domain" description="Vps41 beta-propeller" evidence="6">
    <location>
        <begin position="84"/>
        <end position="438"/>
    </location>
</feature>
<feature type="repeat" description="CHCR" evidence="5">
    <location>
        <begin position="644"/>
        <end position="784"/>
    </location>
</feature>
<dbReference type="GO" id="GO:0005764">
    <property type="term" value="C:lysosome"/>
    <property type="evidence" value="ECO:0007669"/>
    <property type="project" value="UniProtKB-SubCell"/>
</dbReference>
<dbReference type="PROSITE" id="PS50236">
    <property type="entry name" value="CHCR"/>
    <property type="match status" value="1"/>
</dbReference>
<dbReference type="GO" id="GO:0030897">
    <property type="term" value="C:HOPS complex"/>
    <property type="evidence" value="ECO:0007669"/>
    <property type="project" value="TreeGrafter"/>
</dbReference>
<dbReference type="Pfam" id="PF23556">
    <property type="entry name" value="TPR_Vps41"/>
    <property type="match status" value="1"/>
</dbReference>
<reference evidence="7" key="1">
    <citation type="submission" date="2020-05" db="UniProtKB">
        <authorList>
            <consortium name="EnsemblMetazoa"/>
        </authorList>
    </citation>
    <scope>IDENTIFICATION</scope>
    <source>
        <strain evidence="7">Yale</strain>
    </source>
</reference>
<dbReference type="SUPFAM" id="SSF50978">
    <property type="entry name" value="WD40 repeat-like"/>
    <property type="match status" value="1"/>
</dbReference>
<dbReference type="EMBL" id="CCAG010005354">
    <property type="status" value="NOT_ANNOTATED_CDS"/>
    <property type="molecule type" value="Genomic_DNA"/>
</dbReference>
<evidence type="ECO:0000259" key="6">
    <source>
        <dbReference type="Pfam" id="PF23411"/>
    </source>
</evidence>
<proteinExistence type="predicted"/>
<dbReference type="InterPro" id="IPR015943">
    <property type="entry name" value="WD40/YVTN_repeat-like_dom_sf"/>
</dbReference>
<dbReference type="EnsemblMetazoa" id="GMOY000364-RA">
    <property type="protein sequence ID" value="GMOY000364-PA"/>
    <property type="gene ID" value="GMOY000364"/>
</dbReference>
<dbReference type="GO" id="GO:0034058">
    <property type="term" value="P:endosomal vesicle fusion"/>
    <property type="evidence" value="ECO:0007669"/>
    <property type="project" value="TreeGrafter"/>
</dbReference>
<dbReference type="InterPro" id="IPR016024">
    <property type="entry name" value="ARM-type_fold"/>
</dbReference>
<dbReference type="Proteomes" id="UP000092444">
    <property type="component" value="Unassembled WGS sequence"/>
</dbReference>
<dbReference type="Pfam" id="PF23411">
    <property type="entry name" value="Beta-prop_Vps41"/>
    <property type="match status" value="1"/>
</dbReference>
<dbReference type="GO" id="GO:0005770">
    <property type="term" value="C:late endosome"/>
    <property type="evidence" value="ECO:0007669"/>
    <property type="project" value="TreeGrafter"/>
</dbReference>
<evidence type="ECO:0000256" key="2">
    <source>
        <dbReference type="ARBA" id="ARBA00022448"/>
    </source>
</evidence>